<dbReference type="Pfam" id="PF00610">
    <property type="entry name" value="DEP"/>
    <property type="match status" value="1"/>
</dbReference>
<dbReference type="CDD" id="cd04399">
    <property type="entry name" value="RhoGAP_fRGD2"/>
    <property type="match status" value="1"/>
</dbReference>
<dbReference type="PANTHER" id="PTHR23065">
    <property type="entry name" value="PROLINE-SERINE-THREONINE PHOSPHATASE INTERACTING PROTEIN 1"/>
    <property type="match status" value="1"/>
</dbReference>
<accession>A0A1E3PAT9</accession>
<dbReference type="SMART" id="SM00055">
    <property type="entry name" value="FCH"/>
    <property type="match status" value="1"/>
</dbReference>
<dbReference type="SUPFAM" id="SSF46785">
    <property type="entry name" value="Winged helix' DNA-binding domain"/>
    <property type="match status" value="1"/>
</dbReference>
<evidence type="ECO:0000256" key="2">
    <source>
        <dbReference type="SAM" id="MobiDB-lite"/>
    </source>
</evidence>
<dbReference type="SMART" id="SM00324">
    <property type="entry name" value="RhoGAP"/>
    <property type="match status" value="1"/>
</dbReference>
<proteinExistence type="predicted"/>
<feature type="compositionally biased region" description="Polar residues" evidence="2">
    <location>
        <begin position="170"/>
        <end position="187"/>
    </location>
</feature>
<feature type="domain" description="Rho-GAP" evidence="4">
    <location>
        <begin position="460"/>
        <end position="670"/>
    </location>
</feature>
<keyword evidence="7" id="KW-1185">Reference proteome</keyword>
<dbReference type="Gene3D" id="1.20.1270.60">
    <property type="entry name" value="Arfaptin homology (AH) domain/BAR domain"/>
    <property type="match status" value="2"/>
</dbReference>
<dbReference type="GeneID" id="30198302"/>
<feature type="compositionally biased region" description="Basic and acidic residues" evidence="2">
    <location>
        <begin position="721"/>
        <end position="734"/>
    </location>
</feature>
<dbReference type="RefSeq" id="XP_019041194.1">
    <property type="nucleotide sequence ID" value="XM_019181056.1"/>
</dbReference>
<dbReference type="InterPro" id="IPR008936">
    <property type="entry name" value="Rho_GTPase_activation_prot"/>
</dbReference>
<feature type="domain" description="F-BAR" evidence="5">
    <location>
        <begin position="2"/>
        <end position="426"/>
    </location>
</feature>
<sequence length="763" mass="86800">MPSFADSFWTPNYSSGIEVLFTKLNQGCIENDEFINLFTSRMDYEFDYGKKLSALPDIHSPMKGGFDKDDGASLKNAFKGLALEMGNEGDSHLQIALNIKEMVIDPFSKWSQEHKQRIDYSEKILKSSLKVYKNKLKAVEKIQKKYFNKCRTLESIKSGMTEEEITKELNSIDLTDSQEQKGKSNPSDADGEEYEPLVVLGGVEYGKIGLKELIRSMLTEVPQGSFKVAILGVYEHVSTGSSIVSFLQQQLGITNIDKCERFGKDLITNGFIRHVNGVGSNFVNSSTFQYQWKSTAFQIADLPIKKNEADDDDENLNNRKVSNYIDELKNAISYEETSLKKVDNDVKELDAAYKIEVAKLDKIRCDLEELIVDHLSFMEKCELDRLRALKKVLLDFSASISNKLSNIKAIIDKIMIYEETINPTGDLMFLLQNYRTGSFVPNVVLYDNYYDSFKDQIFGVDLETRCKNDNKTVPVIISSILSYMDNIYPELPNDDVRTKIWLIPVRLQSTHALRSEIEKLGSTGLTPEFFKNFEPEVIASVLKLYLLELPDSVVPNGLYDLIRSIYNQYGSESESKERINGITNVLKNLDRSNLSTLNAICTHFTRLIKILLENKNENESNGLASSFQNGISQEFSNCILRPRYQNNLSLSDKHSFRFFHDLLEHKAEIFKNLKPTGSIKKNKSVLAGVEERITRSEQLSRQSSKLQSRLQQAVITGSRRVSNEAKSNESDHVRNLTPQNDNEKENNNHSEEQSNAENPIVIE</sequence>
<gene>
    <name evidence="6" type="ORF">WICANDRAFT_24775</name>
</gene>
<evidence type="ECO:0000256" key="1">
    <source>
        <dbReference type="PROSITE-ProRule" id="PRU01077"/>
    </source>
</evidence>
<dbReference type="PROSITE" id="PS51741">
    <property type="entry name" value="F_BAR"/>
    <property type="match status" value="1"/>
</dbReference>
<dbReference type="AlphaFoldDB" id="A0A1E3PAT9"/>
<dbReference type="Gene3D" id="1.10.555.10">
    <property type="entry name" value="Rho GTPase activation protein"/>
    <property type="match status" value="1"/>
</dbReference>
<dbReference type="GO" id="GO:0031097">
    <property type="term" value="C:medial cortex"/>
    <property type="evidence" value="ECO:0007669"/>
    <property type="project" value="EnsemblFungi"/>
</dbReference>
<dbReference type="OrthoDB" id="2155291at2759"/>
<dbReference type="Gene3D" id="1.10.10.10">
    <property type="entry name" value="Winged helix-like DNA-binding domain superfamily/Winged helix DNA-binding domain"/>
    <property type="match status" value="1"/>
</dbReference>
<name>A0A1E3PAT9_WICAA</name>
<evidence type="ECO:0008006" key="8">
    <source>
        <dbReference type="Google" id="ProtNLM"/>
    </source>
</evidence>
<dbReference type="PROSITE" id="PS50186">
    <property type="entry name" value="DEP"/>
    <property type="match status" value="1"/>
</dbReference>
<dbReference type="GO" id="GO:0035838">
    <property type="term" value="C:growing cell tip"/>
    <property type="evidence" value="ECO:0007669"/>
    <property type="project" value="EnsemblFungi"/>
</dbReference>
<dbReference type="InterPro" id="IPR027267">
    <property type="entry name" value="AH/BAR_dom_sf"/>
</dbReference>
<dbReference type="InterPro" id="IPR036388">
    <property type="entry name" value="WH-like_DNA-bd_sf"/>
</dbReference>
<evidence type="ECO:0000259" key="4">
    <source>
        <dbReference type="PROSITE" id="PS50238"/>
    </source>
</evidence>
<dbReference type="GO" id="GO:0007264">
    <property type="term" value="P:small GTPase-mediated signal transduction"/>
    <property type="evidence" value="ECO:0007669"/>
    <property type="project" value="EnsemblFungi"/>
</dbReference>
<evidence type="ECO:0000259" key="3">
    <source>
        <dbReference type="PROSITE" id="PS50186"/>
    </source>
</evidence>
<evidence type="ECO:0000259" key="5">
    <source>
        <dbReference type="PROSITE" id="PS51741"/>
    </source>
</evidence>
<feature type="compositionally biased region" description="Basic and acidic residues" evidence="2">
    <location>
        <begin position="741"/>
        <end position="752"/>
    </location>
</feature>
<protein>
    <recommendedName>
        <fullName evidence="8">Rho-GAP domain-containing protein</fullName>
    </recommendedName>
</protein>
<dbReference type="STRING" id="683960.A0A1E3PAT9"/>
<dbReference type="SMART" id="SM00049">
    <property type="entry name" value="DEP"/>
    <property type="match status" value="1"/>
</dbReference>
<dbReference type="Pfam" id="PF00620">
    <property type="entry name" value="RhoGAP"/>
    <property type="match status" value="1"/>
</dbReference>
<dbReference type="InterPro" id="IPR036390">
    <property type="entry name" value="WH_DNA-bd_sf"/>
</dbReference>
<dbReference type="Proteomes" id="UP000094112">
    <property type="component" value="Unassembled WGS sequence"/>
</dbReference>
<dbReference type="InterPro" id="IPR000198">
    <property type="entry name" value="RhoGAP_dom"/>
</dbReference>
<organism evidence="6 7">
    <name type="scientific">Wickerhamomyces anomalus (strain ATCC 58044 / CBS 1984 / NCYC 433 / NRRL Y-366-8)</name>
    <name type="common">Yeast</name>
    <name type="synonym">Hansenula anomala</name>
    <dbReference type="NCBI Taxonomy" id="683960"/>
    <lineage>
        <taxon>Eukaryota</taxon>
        <taxon>Fungi</taxon>
        <taxon>Dikarya</taxon>
        <taxon>Ascomycota</taxon>
        <taxon>Saccharomycotina</taxon>
        <taxon>Saccharomycetes</taxon>
        <taxon>Phaffomycetales</taxon>
        <taxon>Wickerhamomycetaceae</taxon>
        <taxon>Wickerhamomyces</taxon>
    </lineage>
</organism>
<dbReference type="GO" id="GO:0000935">
    <property type="term" value="C:division septum"/>
    <property type="evidence" value="ECO:0007669"/>
    <property type="project" value="EnsemblFungi"/>
</dbReference>
<evidence type="ECO:0000313" key="6">
    <source>
        <dbReference type="EMBL" id="ODQ61987.1"/>
    </source>
</evidence>
<dbReference type="SUPFAM" id="SSF48350">
    <property type="entry name" value="GTPase activation domain, GAP"/>
    <property type="match status" value="1"/>
</dbReference>
<dbReference type="PROSITE" id="PS50238">
    <property type="entry name" value="RHOGAP"/>
    <property type="match status" value="1"/>
</dbReference>
<dbReference type="SUPFAM" id="SSF103657">
    <property type="entry name" value="BAR/IMD domain-like"/>
    <property type="match status" value="1"/>
</dbReference>
<reference evidence="6 7" key="1">
    <citation type="journal article" date="2016" name="Proc. Natl. Acad. Sci. U.S.A.">
        <title>Comparative genomics of biotechnologically important yeasts.</title>
        <authorList>
            <person name="Riley R."/>
            <person name="Haridas S."/>
            <person name="Wolfe K.H."/>
            <person name="Lopes M.R."/>
            <person name="Hittinger C.T."/>
            <person name="Goeker M."/>
            <person name="Salamov A.A."/>
            <person name="Wisecaver J.H."/>
            <person name="Long T.M."/>
            <person name="Calvey C.H."/>
            <person name="Aerts A.L."/>
            <person name="Barry K.W."/>
            <person name="Choi C."/>
            <person name="Clum A."/>
            <person name="Coughlan A.Y."/>
            <person name="Deshpande S."/>
            <person name="Douglass A.P."/>
            <person name="Hanson S.J."/>
            <person name="Klenk H.-P."/>
            <person name="LaButti K.M."/>
            <person name="Lapidus A."/>
            <person name="Lindquist E.A."/>
            <person name="Lipzen A.M."/>
            <person name="Meier-Kolthoff J.P."/>
            <person name="Ohm R.A."/>
            <person name="Otillar R.P."/>
            <person name="Pangilinan J.L."/>
            <person name="Peng Y."/>
            <person name="Rokas A."/>
            <person name="Rosa C.A."/>
            <person name="Scheuner C."/>
            <person name="Sibirny A.A."/>
            <person name="Slot J.C."/>
            <person name="Stielow J.B."/>
            <person name="Sun H."/>
            <person name="Kurtzman C.P."/>
            <person name="Blackwell M."/>
            <person name="Grigoriev I.V."/>
            <person name="Jeffries T.W."/>
        </authorList>
    </citation>
    <scope>NUCLEOTIDE SEQUENCE [LARGE SCALE GENOMIC DNA]</scope>
    <source>
        <strain evidence="7">ATCC 58044 / CBS 1984 / NCYC 433 / NRRL Y-366-8</strain>
    </source>
</reference>
<keyword evidence="1" id="KW-0175">Coiled coil</keyword>
<dbReference type="PANTHER" id="PTHR23065:SF17">
    <property type="entry name" value="RHO-GTPASE-ACTIVATING PROTEIN RGD2"/>
    <property type="match status" value="1"/>
</dbReference>
<feature type="region of interest" description="Disordered" evidence="2">
    <location>
        <begin position="170"/>
        <end position="192"/>
    </location>
</feature>
<dbReference type="EMBL" id="KV454208">
    <property type="protein sequence ID" value="ODQ61987.1"/>
    <property type="molecule type" value="Genomic_DNA"/>
</dbReference>
<dbReference type="InterPro" id="IPR031160">
    <property type="entry name" value="F_BAR_dom"/>
</dbReference>
<evidence type="ECO:0000313" key="7">
    <source>
        <dbReference type="Proteomes" id="UP000094112"/>
    </source>
</evidence>
<dbReference type="GO" id="GO:0005096">
    <property type="term" value="F:GTPase activator activity"/>
    <property type="evidence" value="ECO:0007669"/>
    <property type="project" value="EnsemblFungi"/>
</dbReference>
<dbReference type="Pfam" id="PF00611">
    <property type="entry name" value="FCH"/>
    <property type="match status" value="1"/>
</dbReference>
<dbReference type="InterPro" id="IPR001060">
    <property type="entry name" value="FCH_dom"/>
</dbReference>
<feature type="compositionally biased region" description="Low complexity" evidence="2">
    <location>
        <begin position="698"/>
        <end position="712"/>
    </location>
</feature>
<dbReference type="GO" id="GO:0030950">
    <property type="term" value="P:establishment or maintenance of actin cytoskeleton polarity"/>
    <property type="evidence" value="ECO:0007669"/>
    <property type="project" value="EnsemblFungi"/>
</dbReference>
<dbReference type="GO" id="GO:0005886">
    <property type="term" value="C:plasma membrane"/>
    <property type="evidence" value="ECO:0007669"/>
    <property type="project" value="TreeGrafter"/>
</dbReference>
<dbReference type="GO" id="GO:0051285">
    <property type="term" value="C:cell cortex of cell tip"/>
    <property type="evidence" value="ECO:0007669"/>
    <property type="project" value="EnsemblFungi"/>
</dbReference>
<dbReference type="InterPro" id="IPR000591">
    <property type="entry name" value="DEP_dom"/>
</dbReference>
<feature type="region of interest" description="Disordered" evidence="2">
    <location>
        <begin position="698"/>
        <end position="763"/>
    </location>
</feature>
<feature type="domain" description="DEP" evidence="3">
    <location>
        <begin position="233"/>
        <end position="301"/>
    </location>
</feature>